<dbReference type="GO" id="GO:0004190">
    <property type="term" value="F:aspartic-type endopeptidase activity"/>
    <property type="evidence" value="ECO:0007669"/>
    <property type="project" value="InterPro"/>
</dbReference>
<keyword evidence="3" id="KW-0964">Secreted</keyword>
<comment type="similarity">
    <text evidence="2">Belongs to the peptidase A1 family.</text>
</comment>
<dbReference type="InParanoid" id="A0A2P5FWS9"/>
<sequence length="445" mass="47854">KYKTFPKMASCFHFLLFSFLLVSTTFSPSTAKTKPFPKALVLRVIKDATTRQYLTPIGQRTPLVQVIVVLDLGGKFLWVDCEKGYNSSTKMPVPCGSLQCSLSGSGACSYKDDPSKSVCSVIPENPFQASTSGDLSQDVLYIQSTDGSNPGKLVSVPDFLFTCVSNFLLEGLKSGAVGMVGLGRNKIALPSLLSAAFSFPRKFGVCLSSSNGVVFFGKEPYVLLPGIDASDPKSLTYTPLIRNPISQVTSFEGEPSAEYFIGVKSIKIGGKPVQFNTSLLSFDNEGHGGTKISTVDPYTKLETSIFKAVVKGFVKALGPKAPRVKAVAPFGACFDEKYIGNTRVGPAVPQIDLVLRNDKVWTIFGANSMVKVNKNVLCLGFVDGGTLHFVDWGLKTTSTAIVIGGHQIEDNFLLFDLGASRLGFSSSLLSRQTTCSNFNFTSTAY</sequence>
<feature type="non-terminal residue" evidence="7">
    <location>
        <position position="1"/>
    </location>
</feature>
<evidence type="ECO:0000256" key="2">
    <source>
        <dbReference type="ARBA" id="ARBA00007447"/>
    </source>
</evidence>
<dbReference type="InterPro" id="IPR032861">
    <property type="entry name" value="TAXi_N"/>
</dbReference>
<accession>A0A2P5FWS9</accession>
<dbReference type="STRING" id="63057.A0A2P5FWS9"/>
<dbReference type="InterPro" id="IPR033121">
    <property type="entry name" value="PEPTIDASE_A1"/>
</dbReference>
<evidence type="ECO:0000259" key="6">
    <source>
        <dbReference type="PROSITE" id="PS51767"/>
    </source>
</evidence>
<evidence type="ECO:0000313" key="8">
    <source>
        <dbReference type="Proteomes" id="UP000237000"/>
    </source>
</evidence>
<dbReference type="PANTHER" id="PTHR47965">
    <property type="entry name" value="ASPARTYL PROTEASE-RELATED"/>
    <property type="match status" value="1"/>
</dbReference>
<dbReference type="PANTHER" id="PTHR47965:SF103">
    <property type="entry name" value="EUKARYOTIC ASPARTYL PROTEASE FAMILY PROTEIN"/>
    <property type="match status" value="1"/>
</dbReference>
<comment type="subcellular location">
    <subcellularLocation>
        <location evidence="1">Secreted</location>
        <location evidence="1">Extracellular space</location>
    </subcellularLocation>
</comment>
<keyword evidence="4 5" id="KW-0732">Signal</keyword>
<feature type="chain" id="PRO_5015136866" evidence="5">
    <location>
        <begin position="32"/>
        <end position="445"/>
    </location>
</feature>
<dbReference type="GO" id="GO:0006508">
    <property type="term" value="P:proteolysis"/>
    <property type="evidence" value="ECO:0007669"/>
    <property type="project" value="InterPro"/>
</dbReference>
<comment type="caution">
    <text evidence="7">The sequence shown here is derived from an EMBL/GenBank/DDBJ whole genome shotgun (WGS) entry which is preliminary data.</text>
</comment>
<organism evidence="7 8">
    <name type="scientific">Trema orientale</name>
    <name type="common">Charcoal tree</name>
    <name type="synonym">Celtis orientalis</name>
    <dbReference type="NCBI Taxonomy" id="63057"/>
    <lineage>
        <taxon>Eukaryota</taxon>
        <taxon>Viridiplantae</taxon>
        <taxon>Streptophyta</taxon>
        <taxon>Embryophyta</taxon>
        <taxon>Tracheophyta</taxon>
        <taxon>Spermatophyta</taxon>
        <taxon>Magnoliopsida</taxon>
        <taxon>eudicotyledons</taxon>
        <taxon>Gunneridae</taxon>
        <taxon>Pentapetalae</taxon>
        <taxon>rosids</taxon>
        <taxon>fabids</taxon>
        <taxon>Rosales</taxon>
        <taxon>Cannabaceae</taxon>
        <taxon>Trema</taxon>
    </lineage>
</organism>
<dbReference type="InterPro" id="IPR001461">
    <property type="entry name" value="Aspartic_peptidase_A1"/>
</dbReference>
<dbReference type="FunFam" id="2.40.70.10:FF:000045">
    <property type="entry name" value="Basic 7S globulin"/>
    <property type="match status" value="1"/>
</dbReference>
<proteinExistence type="inferred from homology"/>
<reference evidence="8" key="1">
    <citation type="submission" date="2016-06" db="EMBL/GenBank/DDBJ databases">
        <title>Parallel loss of symbiosis genes in relatives of nitrogen-fixing non-legume Parasponia.</title>
        <authorList>
            <person name="Van Velzen R."/>
            <person name="Holmer R."/>
            <person name="Bu F."/>
            <person name="Rutten L."/>
            <person name="Van Zeijl A."/>
            <person name="Liu W."/>
            <person name="Santuari L."/>
            <person name="Cao Q."/>
            <person name="Sharma T."/>
            <person name="Shen D."/>
            <person name="Roswanjaya Y."/>
            <person name="Wardhani T."/>
            <person name="Kalhor M.S."/>
            <person name="Jansen J."/>
            <person name="Van den Hoogen J."/>
            <person name="Gungor B."/>
            <person name="Hartog M."/>
            <person name="Hontelez J."/>
            <person name="Verver J."/>
            <person name="Yang W.-C."/>
            <person name="Schijlen E."/>
            <person name="Repin R."/>
            <person name="Schilthuizen M."/>
            <person name="Schranz E."/>
            <person name="Heidstra R."/>
            <person name="Miyata K."/>
            <person name="Fedorova E."/>
            <person name="Kohlen W."/>
            <person name="Bisseling T."/>
            <person name="Smit S."/>
            <person name="Geurts R."/>
        </authorList>
    </citation>
    <scope>NUCLEOTIDE SEQUENCE [LARGE SCALE GENOMIC DNA]</scope>
    <source>
        <strain evidence="8">cv. RG33-2</strain>
    </source>
</reference>
<feature type="domain" description="Peptidase A1" evidence="6">
    <location>
        <begin position="53"/>
        <end position="425"/>
    </location>
</feature>
<dbReference type="InterPro" id="IPR032799">
    <property type="entry name" value="TAXi_C"/>
</dbReference>
<keyword evidence="8" id="KW-1185">Reference proteome</keyword>
<dbReference type="Gene3D" id="2.40.70.10">
    <property type="entry name" value="Acid Proteases"/>
    <property type="match status" value="2"/>
</dbReference>
<dbReference type="GO" id="GO:0005576">
    <property type="term" value="C:extracellular region"/>
    <property type="evidence" value="ECO:0007669"/>
    <property type="project" value="UniProtKB-SubCell"/>
</dbReference>
<dbReference type="EMBL" id="JXTC01000005">
    <property type="protein sequence ID" value="POO02256.1"/>
    <property type="molecule type" value="Genomic_DNA"/>
</dbReference>
<evidence type="ECO:0000256" key="4">
    <source>
        <dbReference type="ARBA" id="ARBA00022729"/>
    </source>
</evidence>
<name>A0A2P5FWS9_TREOI</name>
<dbReference type="Proteomes" id="UP000237000">
    <property type="component" value="Unassembled WGS sequence"/>
</dbReference>
<gene>
    <name evidence="7" type="ORF">TorRG33x02_020400</name>
</gene>
<evidence type="ECO:0000256" key="5">
    <source>
        <dbReference type="SAM" id="SignalP"/>
    </source>
</evidence>
<dbReference type="InterPro" id="IPR033868">
    <property type="entry name" value="Xylanase_inhibitor_I-like"/>
</dbReference>
<dbReference type="CDD" id="cd05489">
    <property type="entry name" value="xylanase_inhibitor_I_like"/>
    <property type="match status" value="1"/>
</dbReference>
<protein>
    <submittedName>
        <fullName evidence="7">Aspartic peptidase</fullName>
    </submittedName>
</protein>
<dbReference type="FunFam" id="2.40.70.10:FF:000041">
    <property type="entry name" value="Basic 7S globulin"/>
    <property type="match status" value="1"/>
</dbReference>
<dbReference type="Pfam" id="PF14543">
    <property type="entry name" value="TAXi_N"/>
    <property type="match status" value="1"/>
</dbReference>
<dbReference type="PROSITE" id="PS51767">
    <property type="entry name" value="PEPTIDASE_A1"/>
    <property type="match status" value="1"/>
</dbReference>
<dbReference type="SUPFAM" id="SSF50630">
    <property type="entry name" value="Acid proteases"/>
    <property type="match status" value="1"/>
</dbReference>
<evidence type="ECO:0000313" key="7">
    <source>
        <dbReference type="EMBL" id="POO02256.1"/>
    </source>
</evidence>
<dbReference type="Pfam" id="PF14541">
    <property type="entry name" value="TAXi_C"/>
    <property type="match status" value="1"/>
</dbReference>
<evidence type="ECO:0000256" key="3">
    <source>
        <dbReference type="ARBA" id="ARBA00022525"/>
    </source>
</evidence>
<dbReference type="InterPro" id="IPR021109">
    <property type="entry name" value="Peptidase_aspartic_dom_sf"/>
</dbReference>
<evidence type="ECO:0000256" key="1">
    <source>
        <dbReference type="ARBA" id="ARBA00004239"/>
    </source>
</evidence>
<dbReference type="AlphaFoldDB" id="A0A2P5FWS9"/>
<dbReference type="OrthoDB" id="1904546at2759"/>
<dbReference type="FunCoup" id="A0A2P5FWS9">
    <property type="interactions" value="837"/>
</dbReference>
<feature type="signal peptide" evidence="5">
    <location>
        <begin position="1"/>
        <end position="31"/>
    </location>
</feature>